<gene>
    <name evidence="1" type="ORF">S06H3_13888</name>
</gene>
<dbReference type="AlphaFoldDB" id="X1MFJ0"/>
<dbReference type="Gene3D" id="3.30.420.240">
    <property type="match status" value="1"/>
</dbReference>
<sequence>MRQVYPEAMVKRLLEGDWDIEMEGNYLIPYKDIRDAINRDLPAEGDKVAGLDIARYGSDETVFILRQGKKVLHIESWAQQDTVYSAGRTARLLRVHKPVVTYVDSIGVGAGVFDPLKNEGFSVVEINVGEKALDSEQYFNRRAEYYNLLAKRFQDGEIDIPDDGRLASHLAGIKYKYRDTKLLIESKEIMRKHGGKSPDYADALMLAFIDSKVGIKRRKTPVWRW</sequence>
<name>X1MFJ0_9ZZZZ</name>
<proteinExistence type="predicted"/>
<comment type="caution">
    <text evidence="1">The sequence shown here is derived from an EMBL/GenBank/DDBJ whole genome shotgun (WGS) entry which is preliminary data.</text>
</comment>
<evidence type="ECO:0008006" key="2">
    <source>
        <dbReference type="Google" id="ProtNLM"/>
    </source>
</evidence>
<organism evidence="1">
    <name type="scientific">marine sediment metagenome</name>
    <dbReference type="NCBI Taxonomy" id="412755"/>
    <lineage>
        <taxon>unclassified sequences</taxon>
        <taxon>metagenomes</taxon>
        <taxon>ecological metagenomes</taxon>
    </lineage>
</organism>
<reference evidence="1" key="1">
    <citation type="journal article" date="2014" name="Front. Microbiol.">
        <title>High frequency of phylogenetically diverse reductive dehalogenase-homologous genes in deep subseafloor sedimentary metagenomes.</title>
        <authorList>
            <person name="Kawai M."/>
            <person name="Futagami T."/>
            <person name="Toyoda A."/>
            <person name="Takaki Y."/>
            <person name="Nishi S."/>
            <person name="Hori S."/>
            <person name="Arai W."/>
            <person name="Tsubouchi T."/>
            <person name="Morono Y."/>
            <person name="Uchiyama I."/>
            <person name="Ito T."/>
            <person name="Fujiyama A."/>
            <person name="Inagaki F."/>
            <person name="Takami H."/>
        </authorList>
    </citation>
    <scope>NUCLEOTIDE SEQUENCE</scope>
    <source>
        <strain evidence="1">Expedition CK06-06</strain>
    </source>
</reference>
<protein>
    <recommendedName>
        <fullName evidence="2">Terminase large subunit gp17-like C-terminal domain-containing protein</fullName>
    </recommendedName>
</protein>
<dbReference type="EMBL" id="BARV01006780">
    <property type="protein sequence ID" value="GAI16861.1"/>
    <property type="molecule type" value="Genomic_DNA"/>
</dbReference>
<accession>X1MFJ0</accession>
<evidence type="ECO:0000313" key="1">
    <source>
        <dbReference type="EMBL" id="GAI16861.1"/>
    </source>
</evidence>